<dbReference type="Proteomes" id="UP000272942">
    <property type="component" value="Unassembled WGS sequence"/>
</dbReference>
<dbReference type="AlphaFoldDB" id="A0A183AXT3"/>
<evidence type="ECO:0000313" key="3">
    <source>
        <dbReference type="Proteomes" id="UP000272942"/>
    </source>
</evidence>
<protein>
    <submittedName>
        <fullName evidence="4">C-type lectin domain-containing protein</fullName>
    </submittedName>
</protein>
<feature type="chain" id="PRO_5043138236" evidence="1">
    <location>
        <begin position="21"/>
        <end position="211"/>
    </location>
</feature>
<evidence type="ECO:0000256" key="1">
    <source>
        <dbReference type="SAM" id="SignalP"/>
    </source>
</evidence>
<dbReference type="EMBL" id="UZAN01051484">
    <property type="protein sequence ID" value="VDP88931.1"/>
    <property type="molecule type" value="Genomic_DNA"/>
</dbReference>
<evidence type="ECO:0000313" key="2">
    <source>
        <dbReference type="EMBL" id="VDP88931.1"/>
    </source>
</evidence>
<keyword evidence="1" id="KW-0732">Signal</keyword>
<sequence>MAKLTMMILLTLIYLHVTEHGLCDASCPSEFEEIDGNWCFKWITKNTTYCEANEVCLNEGLKLGFRLFLVGYHAKVVPKHFSGKETVPTTITALLNRSTNLRDGWRVGDPGMADFVFDPTDNYLPWRYTEPNKMQQRIAVFMRNELYDNEQFYSRYSGALCELAQKPISEYPEKMRLNWPYPLTSLFLTDASNQGCFEQKDSPTLLHCAKL</sequence>
<feature type="signal peptide" evidence="1">
    <location>
        <begin position="1"/>
        <end position="20"/>
    </location>
</feature>
<reference evidence="2 3" key="2">
    <citation type="submission" date="2018-11" db="EMBL/GenBank/DDBJ databases">
        <authorList>
            <consortium name="Pathogen Informatics"/>
        </authorList>
    </citation>
    <scope>NUCLEOTIDE SEQUENCE [LARGE SCALE GENOMIC DNA]</scope>
    <source>
        <strain evidence="2 3">Egypt</strain>
    </source>
</reference>
<name>A0A183AXT3_9TREM</name>
<organism evidence="4">
    <name type="scientific">Echinostoma caproni</name>
    <dbReference type="NCBI Taxonomy" id="27848"/>
    <lineage>
        <taxon>Eukaryota</taxon>
        <taxon>Metazoa</taxon>
        <taxon>Spiralia</taxon>
        <taxon>Lophotrochozoa</taxon>
        <taxon>Platyhelminthes</taxon>
        <taxon>Trematoda</taxon>
        <taxon>Digenea</taxon>
        <taxon>Plagiorchiida</taxon>
        <taxon>Echinostomata</taxon>
        <taxon>Echinostomatoidea</taxon>
        <taxon>Echinostomatidae</taxon>
        <taxon>Echinostoma</taxon>
    </lineage>
</organism>
<dbReference type="SUPFAM" id="SSF56436">
    <property type="entry name" value="C-type lectin-like"/>
    <property type="match status" value="2"/>
</dbReference>
<gene>
    <name evidence="2" type="ORF">ECPE_LOCUS11768</name>
</gene>
<dbReference type="InterPro" id="IPR016187">
    <property type="entry name" value="CTDL_fold"/>
</dbReference>
<reference evidence="4" key="1">
    <citation type="submission" date="2016-06" db="UniProtKB">
        <authorList>
            <consortium name="WormBaseParasite"/>
        </authorList>
    </citation>
    <scope>IDENTIFICATION</scope>
</reference>
<keyword evidence="3" id="KW-1185">Reference proteome</keyword>
<proteinExistence type="predicted"/>
<accession>A0A183AXT3</accession>
<dbReference type="OrthoDB" id="6250836at2759"/>
<dbReference type="WBParaSite" id="ECPE_0001180301-mRNA-1">
    <property type="protein sequence ID" value="ECPE_0001180301-mRNA-1"/>
    <property type="gene ID" value="ECPE_0001180301"/>
</dbReference>
<evidence type="ECO:0000313" key="4">
    <source>
        <dbReference type="WBParaSite" id="ECPE_0001180301-mRNA-1"/>
    </source>
</evidence>